<evidence type="ECO:0000313" key="2">
    <source>
        <dbReference type="Proteomes" id="UP000593576"/>
    </source>
</evidence>
<comment type="caution">
    <text evidence="1">The sequence shown here is derived from an EMBL/GenBank/DDBJ whole genome shotgun (WGS) entry which is preliminary data.</text>
</comment>
<evidence type="ECO:0008006" key="3">
    <source>
        <dbReference type="Google" id="ProtNLM"/>
    </source>
</evidence>
<dbReference type="AlphaFoldDB" id="A0A7J9MKG4"/>
<evidence type="ECO:0000313" key="1">
    <source>
        <dbReference type="EMBL" id="MBA0871448.1"/>
    </source>
</evidence>
<sequence>MKFNVASVVLDDETGCGGVLRDDKKVACVLFSRWIKARGLEMAEIMAIKTTLYMYIGSSRKAHVPLVIKFCSCVP</sequence>
<reference evidence="1 2" key="1">
    <citation type="journal article" date="2019" name="Genome Biol. Evol.">
        <title>Insights into the evolution of the New World diploid cottons (Gossypium, subgenus Houzingenia) based on genome sequencing.</title>
        <authorList>
            <person name="Grover C.E."/>
            <person name="Arick M.A. 2nd"/>
            <person name="Thrash A."/>
            <person name="Conover J.L."/>
            <person name="Sanders W.S."/>
            <person name="Peterson D.G."/>
            <person name="Frelichowski J.E."/>
            <person name="Scheffler J.A."/>
            <person name="Scheffler B.E."/>
            <person name="Wendel J.F."/>
        </authorList>
    </citation>
    <scope>NUCLEOTIDE SEQUENCE [LARGE SCALE GENOMIC DNA]</scope>
    <source>
        <strain evidence="1">1</strain>
        <tissue evidence="1">Leaf</tissue>
    </source>
</reference>
<proteinExistence type="predicted"/>
<dbReference type="OrthoDB" id="992674at2759"/>
<keyword evidence="2" id="KW-1185">Reference proteome</keyword>
<protein>
    <recommendedName>
        <fullName evidence="3">RNase H type-1 domain-containing protein</fullName>
    </recommendedName>
</protein>
<name>A0A7J9MKG4_GOSSC</name>
<gene>
    <name evidence="1" type="ORF">Goshw_025761</name>
</gene>
<dbReference type="EMBL" id="JABFAF010000011">
    <property type="protein sequence ID" value="MBA0871448.1"/>
    <property type="molecule type" value="Genomic_DNA"/>
</dbReference>
<organism evidence="1 2">
    <name type="scientific">Gossypium schwendimanii</name>
    <name type="common">Cotton</name>
    <dbReference type="NCBI Taxonomy" id="34291"/>
    <lineage>
        <taxon>Eukaryota</taxon>
        <taxon>Viridiplantae</taxon>
        <taxon>Streptophyta</taxon>
        <taxon>Embryophyta</taxon>
        <taxon>Tracheophyta</taxon>
        <taxon>Spermatophyta</taxon>
        <taxon>Magnoliopsida</taxon>
        <taxon>eudicotyledons</taxon>
        <taxon>Gunneridae</taxon>
        <taxon>Pentapetalae</taxon>
        <taxon>rosids</taxon>
        <taxon>malvids</taxon>
        <taxon>Malvales</taxon>
        <taxon>Malvaceae</taxon>
        <taxon>Malvoideae</taxon>
        <taxon>Gossypium</taxon>
    </lineage>
</organism>
<dbReference type="Proteomes" id="UP000593576">
    <property type="component" value="Unassembled WGS sequence"/>
</dbReference>
<accession>A0A7J9MKG4</accession>